<feature type="transmembrane region" description="Helical" evidence="5">
    <location>
        <begin position="99"/>
        <end position="121"/>
    </location>
</feature>
<evidence type="ECO:0000256" key="4">
    <source>
        <dbReference type="ARBA" id="ARBA00023136"/>
    </source>
</evidence>
<protein>
    <recommendedName>
        <fullName evidence="6">Peptidase S54 rhomboid domain-containing protein</fullName>
    </recommendedName>
</protein>
<evidence type="ECO:0000256" key="3">
    <source>
        <dbReference type="ARBA" id="ARBA00022989"/>
    </source>
</evidence>
<dbReference type="GO" id="GO:0016020">
    <property type="term" value="C:membrane"/>
    <property type="evidence" value="ECO:0007669"/>
    <property type="project" value="UniProtKB-SubCell"/>
</dbReference>
<keyword evidence="4 5" id="KW-0472">Membrane</keyword>
<accession>M0D190</accession>
<evidence type="ECO:0000256" key="2">
    <source>
        <dbReference type="ARBA" id="ARBA00022692"/>
    </source>
</evidence>
<name>M0D190_HALPD</name>
<dbReference type="Proteomes" id="UP000011513">
    <property type="component" value="Unassembled WGS sequence"/>
</dbReference>
<comment type="subcellular location">
    <subcellularLocation>
        <location evidence="1">Membrane</location>
        <topology evidence="1">Multi-pass membrane protein</topology>
    </subcellularLocation>
</comment>
<evidence type="ECO:0000259" key="6">
    <source>
        <dbReference type="Pfam" id="PF01694"/>
    </source>
</evidence>
<proteinExistence type="predicted"/>
<feature type="transmembrane region" description="Helical" evidence="5">
    <location>
        <begin position="184"/>
        <end position="202"/>
    </location>
</feature>
<dbReference type="EMBL" id="AOIV01000037">
    <property type="protein sequence ID" value="ELZ28452.1"/>
    <property type="molecule type" value="Genomic_DNA"/>
</dbReference>
<comment type="caution">
    <text evidence="7">The sequence shown here is derived from an EMBL/GenBank/DDBJ whole genome shotgun (WGS) entry which is preliminary data.</text>
</comment>
<dbReference type="GO" id="GO:0004252">
    <property type="term" value="F:serine-type endopeptidase activity"/>
    <property type="evidence" value="ECO:0007669"/>
    <property type="project" value="InterPro"/>
</dbReference>
<dbReference type="SUPFAM" id="SSF144091">
    <property type="entry name" value="Rhomboid-like"/>
    <property type="match status" value="1"/>
</dbReference>
<feature type="transmembrane region" description="Helical" evidence="5">
    <location>
        <begin position="28"/>
        <end position="52"/>
    </location>
</feature>
<keyword evidence="2 5" id="KW-0812">Transmembrane</keyword>
<sequence length="207" mass="20741">MPSTTYGAGRGRRSPGGVLLGNPVVETLLAMLVVSVLAWGASLVGLLGLFALGPPVWLPPWALLTSVYAHASPAHLLSNAVVVAVAGTLVSASTTRLRFHAFFVVTGALAGIAHVWASGLLGARTSVLGASGAAFALVGYVLAANPAADALFGTLRLPPRAVIAVVAAVALALTFSFSAPGSALVAHFAGAAMGFAAGRLGLLRVRR</sequence>
<dbReference type="Gene3D" id="1.20.1540.10">
    <property type="entry name" value="Rhomboid-like"/>
    <property type="match status" value="1"/>
</dbReference>
<organism evidence="7 8">
    <name type="scientific">Halogeometricum pallidum JCM 14848</name>
    <dbReference type="NCBI Taxonomy" id="1227487"/>
    <lineage>
        <taxon>Archaea</taxon>
        <taxon>Methanobacteriati</taxon>
        <taxon>Methanobacteriota</taxon>
        <taxon>Stenosarchaea group</taxon>
        <taxon>Halobacteria</taxon>
        <taxon>Halobacteriales</taxon>
        <taxon>Haloferacaceae</taxon>
        <taxon>Halogeometricum</taxon>
    </lineage>
</organism>
<keyword evidence="3 5" id="KW-1133">Transmembrane helix</keyword>
<evidence type="ECO:0000256" key="5">
    <source>
        <dbReference type="SAM" id="Phobius"/>
    </source>
</evidence>
<dbReference type="AlphaFoldDB" id="M0D190"/>
<feature type="domain" description="Peptidase S54 rhomboid" evidence="6">
    <location>
        <begin position="61"/>
        <end position="200"/>
    </location>
</feature>
<dbReference type="PANTHER" id="PTHR43066">
    <property type="entry name" value="RHOMBOID-RELATED PROTEIN"/>
    <property type="match status" value="1"/>
</dbReference>
<dbReference type="PATRIC" id="fig|1227487.5.peg.2985"/>
<dbReference type="InParanoid" id="M0D190"/>
<feature type="transmembrane region" description="Helical" evidence="5">
    <location>
        <begin position="127"/>
        <end position="148"/>
    </location>
</feature>
<evidence type="ECO:0000313" key="7">
    <source>
        <dbReference type="EMBL" id="ELZ28452.1"/>
    </source>
</evidence>
<evidence type="ECO:0000256" key="1">
    <source>
        <dbReference type="ARBA" id="ARBA00004141"/>
    </source>
</evidence>
<dbReference type="Pfam" id="PF01694">
    <property type="entry name" value="Rhomboid"/>
    <property type="match status" value="1"/>
</dbReference>
<feature type="transmembrane region" description="Helical" evidence="5">
    <location>
        <begin position="72"/>
        <end position="92"/>
    </location>
</feature>
<feature type="transmembrane region" description="Helical" evidence="5">
    <location>
        <begin position="160"/>
        <end position="178"/>
    </location>
</feature>
<dbReference type="InterPro" id="IPR022764">
    <property type="entry name" value="Peptidase_S54_rhomboid_dom"/>
</dbReference>
<dbReference type="InterPro" id="IPR035952">
    <property type="entry name" value="Rhomboid-like_sf"/>
</dbReference>
<evidence type="ECO:0000313" key="8">
    <source>
        <dbReference type="Proteomes" id="UP000011513"/>
    </source>
</evidence>
<dbReference type="RefSeq" id="WP_008388231.1">
    <property type="nucleotide sequence ID" value="NZ_AOIV01000037.1"/>
</dbReference>
<keyword evidence="8" id="KW-1185">Reference proteome</keyword>
<reference evidence="7 8" key="1">
    <citation type="journal article" date="2014" name="PLoS Genet.">
        <title>Phylogenetically driven sequencing of extremely halophilic archaea reveals strategies for static and dynamic osmo-response.</title>
        <authorList>
            <person name="Becker E.A."/>
            <person name="Seitzer P.M."/>
            <person name="Tritt A."/>
            <person name="Larsen D."/>
            <person name="Krusor M."/>
            <person name="Yao A.I."/>
            <person name="Wu D."/>
            <person name="Madern D."/>
            <person name="Eisen J.A."/>
            <person name="Darling A.E."/>
            <person name="Facciotti M.T."/>
        </authorList>
    </citation>
    <scope>NUCLEOTIDE SEQUENCE [LARGE SCALE GENOMIC DNA]</scope>
    <source>
        <strain evidence="7 8">JCM 14848</strain>
    </source>
</reference>
<dbReference type="eggNOG" id="arCOG01768">
    <property type="taxonomic scope" value="Archaea"/>
</dbReference>
<gene>
    <name evidence="7" type="ORF">C474_15129</name>
</gene>